<dbReference type="PANTHER" id="PTHR12821:SF0">
    <property type="entry name" value="BYSTIN"/>
    <property type="match status" value="1"/>
</dbReference>
<reference evidence="3" key="1">
    <citation type="submission" date="2021-03" db="EMBL/GenBank/DDBJ databases">
        <title>Comparative genomics and phylogenomic investigation of the class Geoglossomycetes provide insights into ecological specialization and systematics.</title>
        <authorList>
            <person name="Melie T."/>
            <person name="Pirro S."/>
            <person name="Miller A.N."/>
            <person name="Quandt A."/>
        </authorList>
    </citation>
    <scope>NUCLEOTIDE SEQUENCE</scope>
    <source>
        <strain evidence="3">GBOQ0MN5Z8</strain>
    </source>
</reference>
<feature type="region of interest" description="Disordered" evidence="2">
    <location>
        <begin position="1"/>
        <end position="27"/>
    </location>
</feature>
<organism evidence="3 4">
    <name type="scientific">Glutinoglossum americanum</name>
    <dbReference type="NCBI Taxonomy" id="1670608"/>
    <lineage>
        <taxon>Eukaryota</taxon>
        <taxon>Fungi</taxon>
        <taxon>Dikarya</taxon>
        <taxon>Ascomycota</taxon>
        <taxon>Pezizomycotina</taxon>
        <taxon>Geoglossomycetes</taxon>
        <taxon>Geoglossales</taxon>
        <taxon>Geoglossaceae</taxon>
        <taxon>Glutinoglossum</taxon>
    </lineage>
</organism>
<sequence length="495" mass="55385">MPKATTPTSPGLRQAREGRRHNPLSDDILATSVLWQRSGKRKVRRDEEDEARFVDSKSSRRILKIGRDLVEEDLQQQRAEPPNTAFLFESRFGEDVEEDDENAQYESEDWVDEEEVIVDEVELDPNDLELFNRFMPTAEDPLLRQGEEEERGQGTNLADLILEKIAAHEAAQAGLPVVHGGGPPEDAVELPARVVEVYSKIGLLLSRYKSGKLPKPFKIIPTLPNWEQLLSLTQPDSWTPNACYEATKIFVSNLKPTMTQKFLEDVILDRVREDIHETKKLNVHLYKALKKALYKPAAFFKGFLFPLVQSGTCTLREAHIVSSILVRVSIPVLHSAAALLRLCDIAAEQASISTEGGGATNIFIRVLLEKKYALPYKVIDALVFHFLRFRGTDPVAAVSANDMAGSEIVGVTSSSVMQGKLPVLWHQSLLAFAQRYRNDITEDQREALLDLLQMKGHHTIGPEVRRELLAGRGRGVVLEEPAIDGGDDTMMVDPI</sequence>
<dbReference type="GO" id="GO:0030515">
    <property type="term" value="F:snoRNA binding"/>
    <property type="evidence" value="ECO:0007669"/>
    <property type="project" value="TreeGrafter"/>
</dbReference>
<comment type="similarity">
    <text evidence="1">Belongs to the bystin family.</text>
</comment>
<dbReference type="EMBL" id="JAGHQL010000028">
    <property type="protein sequence ID" value="KAH0543681.1"/>
    <property type="molecule type" value="Genomic_DNA"/>
</dbReference>
<protein>
    <recommendedName>
        <fullName evidence="5">Bystin</fullName>
    </recommendedName>
</protein>
<accession>A0A9P8IAG0</accession>
<feature type="compositionally biased region" description="Polar residues" evidence="2">
    <location>
        <begin position="1"/>
        <end position="11"/>
    </location>
</feature>
<dbReference type="Pfam" id="PF05291">
    <property type="entry name" value="Bystin"/>
    <property type="match status" value="1"/>
</dbReference>
<evidence type="ECO:0000313" key="4">
    <source>
        <dbReference type="Proteomes" id="UP000698800"/>
    </source>
</evidence>
<dbReference type="InterPro" id="IPR007955">
    <property type="entry name" value="Bystin"/>
</dbReference>
<keyword evidence="4" id="KW-1185">Reference proteome</keyword>
<name>A0A9P8IAG0_9PEZI</name>
<gene>
    <name evidence="3" type="ORF">FGG08_001996</name>
</gene>
<dbReference type="GO" id="GO:0005730">
    <property type="term" value="C:nucleolus"/>
    <property type="evidence" value="ECO:0007669"/>
    <property type="project" value="TreeGrafter"/>
</dbReference>
<evidence type="ECO:0000313" key="3">
    <source>
        <dbReference type="EMBL" id="KAH0543681.1"/>
    </source>
</evidence>
<dbReference type="GO" id="GO:0030688">
    <property type="term" value="C:preribosome, small subunit precursor"/>
    <property type="evidence" value="ECO:0007669"/>
    <property type="project" value="TreeGrafter"/>
</dbReference>
<evidence type="ECO:0008006" key="5">
    <source>
        <dbReference type="Google" id="ProtNLM"/>
    </source>
</evidence>
<comment type="caution">
    <text evidence="3">The sequence shown here is derived from an EMBL/GenBank/DDBJ whole genome shotgun (WGS) entry which is preliminary data.</text>
</comment>
<dbReference type="GO" id="GO:0006364">
    <property type="term" value="P:rRNA processing"/>
    <property type="evidence" value="ECO:0007669"/>
    <property type="project" value="TreeGrafter"/>
</dbReference>
<dbReference type="Proteomes" id="UP000698800">
    <property type="component" value="Unassembled WGS sequence"/>
</dbReference>
<evidence type="ECO:0000256" key="1">
    <source>
        <dbReference type="ARBA" id="ARBA00007114"/>
    </source>
</evidence>
<dbReference type="PANTHER" id="PTHR12821">
    <property type="entry name" value="BYSTIN"/>
    <property type="match status" value="1"/>
</dbReference>
<proteinExistence type="inferred from homology"/>
<dbReference type="GO" id="GO:0005737">
    <property type="term" value="C:cytoplasm"/>
    <property type="evidence" value="ECO:0007669"/>
    <property type="project" value="TreeGrafter"/>
</dbReference>
<dbReference type="AlphaFoldDB" id="A0A9P8IAG0"/>
<evidence type="ECO:0000256" key="2">
    <source>
        <dbReference type="SAM" id="MobiDB-lite"/>
    </source>
</evidence>
<dbReference type="OrthoDB" id="2192561at2759"/>